<evidence type="ECO:0000313" key="2">
    <source>
        <dbReference type="EMBL" id="PPQ88552.1"/>
    </source>
</evidence>
<comment type="caution">
    <text evidence="2">The sequence shown here is derived from an EMBL/GenBank/DDBJ whole genome shotgun (WGS) entry which is preliminary data.</text>
</comment>
<reference evidence="2 3" key="1">
    <citation type="journal article" date="2018" name="Evol. Lett.">
        <title>Horizontal gene cluster transfer increased hallucinogenic mushroom diversity.</title>
        <authorList>
            <person name="Reynolds H.T."/>
            <person name="Vijayakumar V."/>
            <person name="Gluck-Thaler E."/>
            <person name="Korotkin H.B."/>
            <person name="Matheny P.B."/>
            <person name="Slot J.C."/>
        </authorList>
    </citation>
    <scope>NUCLEOTIDE SEQUENCE [LARGE SCALE GENOMIC DNA]</scope>
    <source>
        <strain evidence="2 3">2631</strain>
    </source>
</reference>
<dbReference type="EMBL" id="NHYD01002059">
    <property type="protein sequence ID" value="PPQ88552.1"/>
    <property type="molecule type" value="Genomic_DNA"/>
</dbReference>
<feature type="compositionally biased region" description="Pro residues" evidence="1">
    <location>
        <begin position="9"/>
        <end position="20"/>
    </location>
</feature>
<name>A0A409XCQ2_PSICY</name>
<sequence length="222" mass="24692">MTSLDEQPPINPRPPDPGRNPPSQKGGVCSEDNAPVFMASIVTLASAGKTIALMESIFHTTRIIAGENENDGVDFRSLTQRLEDLQTLMHNGLSSMPVARVSSLHDLLENYRCVISTIQNHIHSGPMAMELVDEYARYVNDFRKEFRLQVSLIADNHRERVLTLHLRMLLVDMFRNCKNFIISGGNFVATVPDTHPQTCPNDKLVKLAYVQIGILFGAAGHV</sequence>
<gene>
    <name evidence="2" type="ORF">CVT25_009932</name>
</gene>
<dbReference type="Proteomes" id="UP000283269">
    <property type="component" value="Unassembled WGS sequence"/>
</dbReference>
<evidence type="ECO:0000256" key="1">
    <source>
        <dbReference type="SAM" id="MobiDB-lite"/>
    </source>
</evidence>
<proteinExistence type="predicted"/>
<accession>A0A409XCQ2</accession>
<dbReference type="AlphaFoldDB" id="A0A409XCQ2"/>
<feature type="region of interest" description="Disordered" evidence="1">
    <location>
        <begin position="1"/>
        <end position="30"/>
    </location>
</feature>
<keyword evidence="3" id="KW-1185">Reference proteome</keyword>
<organism evidence="2 3">
    <name type="scientific">Psilocybe cyanescens</name>
    <dbReference type="NCBI Taxonomy" id="93625"/>
    <lineage>
        <taxon>Eukaryota</taxon>
        <taxon>Fungi</taxon>
        <taxon>Dikarya</taxon>
        <taxon>Basidiomycota</taxon>
        <taxon>Agaricomycotina</taxon>
        <taxon>Agaricomycetes</taxon>
        <taxon>Agaricomycetidae</taxon>
        <taxon>Agaricales</taxon>
        <taxon>Agaricineae</taxon>
        <taxon>Strophariaceae</taxon>
        <taxon>Psilocybe</taxon>
    </lineage>
</organism>
<protein>
    <submittedName>
        <fullName evidence="2">Uncharacterized protein</fullName>
    </submittedName>
</protein>
<dbReference type="InParanoid" id="A0A409XCQ2"/>
<evidence type="ECO:0000313" key="3">
    <source>
        <dbReference type="Proteomes" id="UP000283269"/>
    </source>
</evidence>